<comment type="similarity">
    <text evidence="4">Belongs to the peptidase M20A family. N-acetylcitrulline deacetylase subfamily.</text>
</comment>
<evidence type="ECO:0000313" key="6">
    <source>
        <dbReference type="EMBL" id="PXF63428.1"/>
    </source>
</evidence>
<dbReference type="Proteomes" id="UP000247689">
    <property type="component" value="Unassembled WGS sequence"/>
</dbReference>
<keyword evidence="2 4" id="KW-0378">Hydrolase</keyword>
<comment type="cofactor">
    <cofactor evidence="4">
        <name>Co(2+)</name>
        <dbReference type="ChEBI" id="CHEBI:48828"/>
    </cofactor>
    <text evidence="4">Binds 1 Co(2+) ion per subunit.</text>
</comment>
<comment type="function">
    <text evidence="4">Catalyzes the deacetylation of N-acetyl-L-citrulline to produce L-citrulline. This is a step in an alternative arginine biosynthesis pathway.</text>
</comment>
<dbReference type="SUPFAM" id="SSF55031">
    <property type="entry name" value="Bacterial exopeptidase dimerisation domain"/>
    <property type="match status" value="1"/>
</dbReference>
<feature type="binding site" evidence="4">
    <location>
        <position position="165"/>
    </location>
    <ligand>
        <name>Co(2+)</name>
        <dbReference type="ChEBI" id="CHEBI:48828"/>
    </ligand>
</feature>
<evidence type="ECO:0000256" key="1">
    <source>
        <dbReference type="ARBA" id="ARBA00022723"/>
    </source>
</evidence>
<dbReference type="RefSeq" id="WP_110201231.1">
    <property type="nucleotide sequence ID" value="NZ_QICH01000002.1"/>
</dbReference>
<evidence type="ECO:0000256" key="2">
    <source>
        <dbReference type="ARBA" id="ARBA00022801"/>
    </source>
</evidence>
<dbReference type="PANTHER" id="PTHR43808">
    <property type="entry name" value="ACETYLORNITHINE DEACETYLASE"/>
    <property type="match status" value="1"/>
</dbReference>
<dbReference type="HAMAP" id="MF_02236">
    <property type="entry name" value="ACDase"/>
    <property type="match status" value="1"/>
</dbReference>
<accession>A0A318D6N7</accession>
<keyword evidence="3 4" id="KW-0170">Cobalt</keyword>
<dbReference type="AlphaFoldDB" id="A0A318D6N7"/>
<dbReference type="GO" id="GO:0006526">
    <property type="term" value="P:L-arginine biosynthetic process"/>
    <property type="evidence" value="ECO:0007669"/>
    <property type="project" value="UniProtKB-UniRule"/>
</dbReference>
<feature type="binding site" evidence="4">
    <location>
        <position position="113"/>
    </location>
    <ligand>
        <name>Co(2+)</name>
        <dbReference type="ChEBI" id="CHEBI:48828"/>
    </ligand>
</feature>
<dbReference type="EMBL" id="QICH01000002">
    <property type="protein sequence ID" value="PXF63428.1"/>
    <property type="molecule type" value="Genomic_DNA"/>
</dbReference>
<evidence type="ECO:0000313" key="7">
    <source>
        <dbReference type="Proteomes" id="UP000247689"/>
    </source>
</evidence>
<keyword evidence="1 4" id="KW-0479">Metal-binding</keyword>
<feature type="active site" description="Proton donor/acceptor" evidence="4">
    <location>
        <position position="140"/>
    </location>
</feature>
<dbReference type="Gene3D" id="3.40.630.10">
    <property type="entry name" value="Zn peptidases"/>
    <property type="match status" value="1"/>
</dbReference>
<dbReference type="OrthoDB" id="3665926at2"/>
<comment type="pathway">
    <text evidence="4">Amino-acid biosynthesis; L-arginine biosynthesis.</text>
</comment>
<dbReference type="InterPro" id="IPR011650">
    <property type="entry name" value="Peptidase_M20_dimer"/>
</dbReference>
<dbReference type="Pfam" id="PF01546">
    <property type="entry name" value="Peptidase_M20"/>
    <property type="match status" value="1"/>
</dbReference>
<name>A0A318D6N7_9GAMM</name>
<keyword evidence="4" id="KW-0028">Amino-acid biosynthesis</keyword>
<reference evidence="6 7" key="1">
    <citation type="submission" date="2018-05" db="EMBL/GenBank/DDBJ databases">
        <title>Kangiella spongicola genome sequence.</title>
        <authorList>
            <person name="Maclea K.S."/>
            <person name="Goen A.E."/>
            <person name="Kelley C."/>
            <person name="Underriner A."/>
            <person name="Silverwood T."/>
            <person name="Trachtenberg A.M."/>
        </authorList>
    </citation>
    <scope>NUCLEOTIDE SEQUENCE [LARGE SCALE GENOMIC DNA]</scope>
    <source>
        <strain evidence="6 7">ATCC BAA-2076</strain>
    </source>
</reference>
<dbReference type="InterPro" id="IPR036264">
    <property type="entry name" value="Bact_exopeptidase_dim_dom"/>
</dbReference>
<dbReference type="PANTHER" id="PTHR43808:SF31">
    <property type="entry name" value="N-ACETYL-L-CITRULLINE DEACETYLASE"/>
    <property type="match status" value="1"/>
</dbReference>
<gene>
    <name evidence="4" type="primary">argE'</name>
    <name evidence="6" type="ORF">DL796_08330</name>
</gene>
<keyword evidence="4" id="KW-0055">Arginine biosynthesis</keyword>
<evidence type="ECO:0000259" key="5">
    <source>
        <dbReference type="Pfam" id="PF07687"/>
    </source>
</evidence>
<dbReference type="Pfam" id="PF07687">
    <property type="entry name" value="M20_dimer"/>
    <property type="match status" value="1"/>
</dbReference>
<dbReference type="InterPro" id="IPR043697">
    <property type="entry name" value="ACDase_ArgE'-like"/>
</dbReference>
<dbReference type="GO" id="GO:0008777">
    <property type="term" value="F:acetylornithine deacetylase activity"/>
    <property type="evidence" value="ECO:0007669"/>
    <property type="project" value="TreeGrafter"/>
</dbReference>
<protein>
    <recommendedName>
        <fullName evidence="4">N-acetyl-L-citrulline deacetylase</fullName>
        <shortName evidence="4">ACDase</shortName>
        <shortName evidence="4">Acetylcitrulline deacetylase</shortName>
        <ecNumber evidence="4">3.5.1.-</ecNumber>
    </recommendedName>
</protein>
<organism evidence="6 7">
    <name type="scientific">Kangiella spongicola</name>
    <dbReference type="NCBI Taxonomy" id="796379"/>
    <lineage>
        <taxon>Bacteria</taxon>
        <taxon>Pseudomonadati</taxon>
        <taxon>Pseudomonadota</taxon>
        <taxon>Gammaproteobacteria</taxon>
        <taxon>Kangiellales</taxon>
        <taxon>Kangiellaceae</taxon>
        <taxon>Kangiella</taxon>
    </lineage>
</organism>
<proteinExistence type="inferred from homology"/>
<dbReference type="SUPFAM" id="SSF53187">
    <property type="entry name" value="Zn-dependent exopeptidases"/>
    <property type="match status" value="1"/>
</dbReference>
<comment type="catalytic activity">
    <reaction evidence="4">
        <text>N(2)-acetyl-L-citrulline + H2O = L-citrulline + acetate</text>
        <dbReference type="Rhea" id="RHEA:61092"/>
        <dbReference type="ChEBI" id="CHEBI:15377"/>
        <dbReference type="ChEBI" id="CHEBI:30089"/>
        <dbReference type="ChEBI" id="CHEBI:57743"/>
        <dbReference type="ChEBI" id="CHEBI:58765"/>
    </reaction>
</comment>
<dbReference type="UniPathway" id="UPA00068"/>
<dbReference type="GO" id="GO:0050897">
    <property type="term" value="F:cobalt ion binding"/>
    <property type="evidence" value="ECO:0007669"/>
    <property type="project" value="UniProtKB-UniRule"/>
</dbReference>
<keyword evidence="7" id="KW-1185">Reference proteome</keyword>
<dbReference type="NCBIfam" id="NF006439">
    <property type="entry name" value="PRK08737.1"/>
    <property type="match status" value="1"/>
</dbReference>
<evidence type="ECO:0000256" key="3">
    <source>
        <dbReference type="ARBA" id="ARBA00023285"/>
    </source>
</evidence>
<dbReference type="InterPro" id="IPR002933">
    <property type="entry name" value="Peptidase_M20"/>
</dbReference>
<feature type="binding site" evidence="4">
    <location>
        <position position="82"/>
    </location>
    <ligand>
        <name>Co(2+)</name>
        <dbReference type="ChEBI" id="CHEBI:48828"/>
    </ligand>
</feature>
<feature type="domain" description="Peptidase M20 dimerisation" evidence="5">
    <location>
        <begin position="174"/>
        <end position="268"/>
    </location>
</feature>
<sequence>MTVACNKTEGLATPTVQQVKKHLAALVSFDTSNPPRNIKASGIIEYLRSQLPGATVEVMDYGNGSINILATKGQPQYLFNYHIDTVPVTDGWDSDPFTLIENDNKLYGLGACDIKGAAACMLACIECGAEDYAVLFSSDEEHGNSLCIRSFLEKEHAYKGIIVAEPTQGKAVLAHRGIITATANFNAESGHSSEPRALSENSNHQAAQWMSKAIDWAKHQLSEGFEDLKGSCFNIGKLEGGIKPNIIAPNTEVKFGLRPLPGCDVEGTLVDLLEQSDLSLEQVTVGFKAPALPSNNGYEKNLHLATELELPIGGAVNFWTEAALFSEAGFPALVFGPGSIQQAHTANEWVEISQLEAVLAAYWRMLTHG</sequence>
<comment type="caution">
    <text evidence="6">The sequence shown here is derived from an EMBL/GenBank/DDBJ whole genome shotgun (WGS) entry which is preliminary data.</text>
</comment>
<evidence type="ECO:0000256" key="4">
    <source>
        <dbReference type="HAMAP-Rule" id="MF_02236"/>
    </source>
</evidence>
<dbReference type="Gene3D" id="3.30.70.360">
    <property type="match status" value="1"/>
</dbReference>
<dbReference type="EC" id="3.5.1.-" evidence="4"/>
<dbReference type="InterPro" id="IPR050072">
    <property type="entry name" value="Peptidase_M20A"/>
</dbReference>